<reference evidence="1" key="1">
    <citation type="submission" date="2022-11" db="EMBL/GenBank/DDBJ databases">
        <title>Centuries of genome instability and evolution in soft-shell clam transmissible cancer (bioRxiv).</title>
        <authorList>
            <person name="Hart S.F.M."/>
            <person name="Yonemitsu M.A."/>
            <person name="Giersch R.M."/>
            <person name="Beal B.F."/>
            <person name="Arriagada G."/>
            <person name="Davis B.W."/>
            <person name="Ostrander E.A."/>
            <person name="Goff S.P."/>
            <person name="Metzger M.J."/>
        </authorList>
    </citation>
    <scope>NUCLEOTIDE SEQUENCE</scope>
    <source>
        <strain evidence="1">MELC-2E11</strain>
        <tissue evidence="1">Siphon/mantle</tissue>
    </source>
</reference>
<evidence type="ECO:0000313" key="2">
    <source>
        <dbReference type="Proteomes" id="UP001164746"/>
    </source>
</evidence>
<gene>
    <name evidence="1" type="ORF">MAR_033382</name>
</gene>
<accession>A0ABY7G9N6</accession>
<name>A0ABY7G9N6_MYAAR</name>
<dbReference type="EMBL" id="CP111028">
    <property type="protein sequence ID" value="WAR30840.1"/>
    <property type="molecule type" value="Genomic_DNA"/>
</dbReference>
<dbReference type="Proteomes" id="UP001164746">
    <property type="component" value="Chromosome 17"/>
</dbReference>
<proteinExistence type="predicted"/>
<keyword evidence="2" id="KW-1185">Reference proteome</keyword>
<organism evidence="1 2">
    <name type="scientific">Mya arenaria</name>
    <name type="common">Soft-shell clam</name>
    <dbReference type="NCBI Taxonomy" id="6604"/>
    <lineage>
        <taxon>Eukaryota</taxon>
        <taxon>Metazoa</taxon>
        <taxon>Spiralia</taxon>
        <taxon>Lophotrochozoa</taxon>
        <taxon>Mollusca</taxon>
        <taxon>Bivalvia</taxon>
        <taxon>Autobranchia</taxon>
        <taxon>Heteroconchia</taxon>
        <taxon>Euheterodonta</taxon>
        <taxon>Imparidentia</taxon>
        <taxon>Neoheterodontei</taxon>
        <taxon>Myida</taxon>
        <taxon>Myoidea</taxon>
        <taxon>Myidae</taxon>
        <taxon>Mya</taxon>
    </lineage>
</organism>
<protein>
    <submittedName>
        <fullName evidence="1">Uncharacterized protein</fullName>
    </submittedName>
</protein>
<evidence type="ECO:0000313" key="1">
    <source>
        <dbReference type="EMBL" id="WAR30840.1"/>
    </source>
</evidence>
<sequence length="100" mass="10982">MAETNSVFCCENGNFTLTDTMKRSFDDNGKLFSNEEVKHIENALTEGPFQDYTYGVADGEGGEAHMILWQHPGNDVTGMVGRCEKVAGTCDMLLEGEILV</sequence>